<dbReference type="PANTHER" id="PTHR46656:SF3">
    <property type="entry name" value="PUTATIVE-RELATED"/>
    <property type="match status" value="1"/>
</dbReference>
<dbReference type="Gene3D" id="3.40.50.2000">
    <property type="entry name" value="Glycogen Phosphorylase B"/>
    <property type="match status" value="1"/>
</dbReference>
<reference evidence="2" key="2">
    <citation type="submission" date="2024-03" db="EMBL/GenBank/DDBJ databases">
        <authorList>
            <person name="Roux S."/>
            <person name="Duan C."/>
        </authorList>
    </citation>
    <scope>NUCLEOTIDE SEQUENCE</scope>
    <source>
        <strain evidence="2">Chiyou-1</strain>
    </source>
</reference>
<proteinExistence type="predicted"/>
<dbReference type="InterPro" id="IPR001296">
    <property type="entry name" value="Glyco_trans_1"/>
</dbReference>
<dbReference type="GO" id="GO:0016757">
    <property type="term" value="F:glycosyltransferase activity"/>
    <property type="evidence" value="ECO:0007669"/>
    <property type="project" value="InterPro"/>
</dbReference>
<evidence type="ECO:0000259" key="1">
    <source>
        <dbReference type="Pfam" id="PF00534"/>
    </source>
</evidence>
<evidence type="ECO:0000313" key="2">
    <source>
        <dbReference type="EMBL" id="WYC14533.1"/>
    </source>
</evidence>
<organism evidence="2">
    <name type="scientific">Ligamenvirales sp</name>
    <dbReference type="NCBI Taxonomy" id="2832923"/>
    <lineage>
        <taxon>Viruses</taxon>
        <taxon>Adnaviria</taxon>
        <taxon>Zilligvirae</taxon>
        <taxon>Taleaviricota</taxon>
        <taxon>Tokiviricetes</taxon>
        <taxon>Ligamenvirales</taxon>
    </lineage>
</organism>
<sequence length="358" mass="41263">MTRLIYYFYPVLRRVSFSVIAKKHCEQLRKYFRLYEMDELALPYIEAATKPLLILQPYFYPLQKYESRLARKRHYFNGLIGIDVADSTHITPYAVSLTEYADALIVPSNFAKRVYEGSGVKKPVHVVPHGVDESWIDAPPSKPSKFKHISDLKEKLGCKLLLSFIVHSEYRKGLDILLEIYRRLYGERRDVALVIKTMHGAGYISKPIDYKMDGLDLYLEWRVSSEWFSEGELMELIDICDVFLLTSRGGGFEHPALQALSRGLPVIAAKGGAWDDYLPEWSLVESVRSGRVLENNPIHDGYGVEMVLEKAVDKTIDVLDNLEEYKVRVKDYVDTHVRNELTWGAIGRSLRDIVEEYM</sequence>
<accession>A0AAU6PXB7</accession>
<dbReference type="PANTHER" id="PTHR46656">
    <property type="entry name" value="PUTATIVE-RELATED"/>
    <property type="match status" value="1"/>
</dbReference>
<name>A0AAU6PXB7_9VIRU</name>
<dbReference type="EMBL" id="PP467602">
    <property type="protein sequence ID" value="WYC14533.1"/>
    <property type="molecule type" value="Genomic_DNA"/>
</dbReference>
<dbReference type="Pfam" id="PF00534">
    <property type="entry name" value="Glycos_transf_1"/>
    <property type="match status" value="1"/>
</dbReference>
<protein>
    <submittedName>
        <fullName evidence="2">Glycosyltransferase</fullName>
    </submittedName>
</protein>
<reference evidence="2" key="1">
    <citation type="journal article" date="2023" name="ISME Commun">
        <title>Diversity of Bathyarchaeia viruses in metagenomes and virus-encoded CRISPR system components.</title>
        <authorList>
            <person name="Duan C."/>
            <person name="Liu Y."/>
            <person name="Liu Y."/>
            <person name="Liu L."/>
            <person name="Cai M."/>
            <person name="Zhang R."/>
            <person name="Zeng Q."/>
            <person name="Koonin E.V."/>
            <person name="Krupovic M."/>
            <person name="Li M."/>
        </authorList>
    </citation>
    <scope>NUCLEOTIDE SEQUENCE</scope>
    <source>
        <strain evidence="2">Chiyou-1</strain>
    </source>
</reference>
<dbReference type="SUPFAM" id="SSF53756">
    <property type="entry name" value="UDP-Glycosyltransferase/glycogen phosphorylase"/>
    <property type="match status" value="1"/>
</dbReference>
<feature type="domain" description="Glycosyl transferase family 1" evidence="1">
    <location>
        <begin position="163"/>
        <end position="278"/>
    </location>
</feature>